<dbReference type="Proteomes" id="UP000078540">
    <property type="component" value="Unassembled WGS sequence"/>
</dbReference>
<protein>
    <submittedName>
        <fullName evidence="2">Uncharacterized protein</fullName>
    </submittedName>
</protein>
<feature type="region of interest" description="Disordered" evidence="1">
    <location>
        <begin position="1"/>
        <end position="20"/>
    </location>
</feature>
<dbReference type="AlphaFoldDB" id="A0A195AYM1"/>
<organism evidence="2 3">
    <name type="scientific">Atta colombica</name>
    <dbReference type="NCBI Taxonomy" id="520822"/>
    <lineage>
        <taxon>Eukaryota</taxon>
        <taxon>Metazoa</taxon>
        <taxon>Ecdysozoa</taxon>
        <taxon>Arthropoda</taxon>
        <taxon>Hexapoda</taxon>
        <taxon>Insecta</taxon>
        <taxon>Pterygota</taxon>
        <taxon>Neoptera</taxon>
        <taxon>Endopterygota</taxon>
        <taxon>Hymenoptera</taxon>
        <taxon>Apocrita</taxon>
        <taxon>Aculeata</taxon>
        <taxon>Formicoidea</taxon>
        <taxon>Formicidae</taxon>
        <taxon>Myrmicinae</taxon>
        <taxon>Atta</taxon>
    </lineage>
</organism>
<gene>
    <name evidence="2" type="ORF">ALC53_12314</name>
</gene>
<evidence type="ECO:0000313" key="3">
    <source>
        <dbReference type="Proteomes" id="UP000078540"/>
    </source>
</evidence>
<reference evidence="2 3" key="1">
    <citation type="submission" date="2015-09" db="EMBL/GenBank/DDBJ databases">
        <title>Atta colombica WGS genome.</title>
        <authorList>
            <person name="Nygaard S."/>
            <person name="Hu H."/>
            <person name="Boomsma J."/>
            <person name="Zhang G."/>
        </authorList>
    </citation>
    <scope>NUCLEOTIDE SEQUENCE [LARGE SCALE GENOMIC DNA]</scope>
    <source>
        <strain evidence="2">Treedump-2</strain>
        <tissue evidence="2">Whole body</tissue>
    </source>
</reference>
<dbReference type="EMBL" id="KQ976701">
    <property type="protein sequence ID" value="KYM77333.1"/>
    <property type="molecule type" value="Genomic_DNA"/>
</dbReference>
<sequence>MPGQSARTARNVIAGSPSGDEKRAFISRTLFEELSRKLSKRCELAVAGSVSWLLRVDRSSIILADFARNKIFTILQVSKLRTGESSAKKSRELANRDSLADVCLS</sequence>
<evidence type="ECO:0000256" key="1">
    <source>
        <dbReference type="SAM" id="MobiDB-lite"/>
    </source>
</evidence>
<keyword evidence="3" id="KW-1185">Reference proteome</keyword>
<accession>A0A195AYM1</accession>
<evidence type="ECO:0000313" key="2">
    <source>
        <dbReference type="EMBL" id="KYM77333.1"/>
    </source>
</evidence>
<proteinExistence type="predicted"/>
<name>A0A195AYM1_9HYME</name>